<dbReference type="InterPro" id="IPR001750">
    <property type="entry name" value="ND/Mrp_TM"/>
</dbReference>
<dbReference type="Proteomes" id="UP000028302">
    <property type="component" value="Unassembled WGS sequence"/>
</dbReference>
<feature type="transmembrane region" description="Helical" evidence="8">
    <location>
        <begin position="214"/>
        <end position="237"/>
    </location>
</feature>
<evidence type="ECO:0000256" key="7">
    <source>
        <dbReference type="RuleBase" id="RU000320"/>
    </source>
</evidence>
<keyword evidence="4 7" id="KW-0812">Transmembrane</keyword>
<protein>
    <submittedName>
        <fullName evidence="10">Monovalent cation/H+ antiporter subunit D</fullName>
    </submittedName>
</protein>
<evidence type="ECO:0000256" key="6">
    <source>
        <dbReference type="ARBA" id="ARBA00023136"/>
    </source>
</evidence>
<dbReference type="STRING" id="1304275.C41B8_05763"/>
<dbReference type="RefSeq" id="WP_037335309.1">
    <property type="nucleotide sequence ID" value="NZ_APNK01000005.1"/>
</dbReference>
<evidence type="ECO:0000313" key="11">
    <source>
        <dbReference type="Proteomes" id="UP000028302"/>
    </source>
</evidence>
<dbReference type="PANTHER" id="PTHR42703">
    <property type="entry name" value="NADH DEHYDROGENASE"/>
    <property type="match status" value="1"/>
</dbReference>
<dbReference type="InterPro" id="IPR050586">
    <property type="entry name" value="CPA3_Na-H_Antiporter_D"/>
</dbReference>
<dbReference type="GO" id="GO:0005886">
    <property type="term" value="C:plasma membrane"/>
    <property type="evidence" value="ECO:0007669"/>
    <property type="project" value="UniProtKB-SubCell"/>
</dbReference>
<keyword evidence="3" id="KW-1003">Cell membrane</keyword>
<feature type="transmembrane region" description="Helical" evidence="8">
    <location>
        <begin position="407"/>
        <end position="433"/>
    </location>
</feature>
<dbReference type="PATRIC" id="fig|1304275.5.peg.1182"/>
<comment type="caution">
    <text evidence="10">The sequence shown here is derived from an EMBL/GenBank/DDBJ whole genome shotgun (WGS) entry which is preliminary data.</text>
</comment>
<dbReference type="AlphaFoldDB" id="A0A084INV0"/>
<evidence type="ECO:0000256" key="2">
    <source>
        <dbReference type="ARBA" id="ARBA00005346"/>
    </source>
</evidence>
<feature type="transmembrane region" description="Helical" evidence="8">
    <location>
        <begin position="341"/>
        <end position="360"/>
    </location>
</feature>
<feature type="transmembrane region" description="Helical" evidence="8">
    <location>
        <begin position="169"/>
        <end position="194"/>
    </location>
</feature>
<feature type="transmembrane region" description="Helical" evidence="8">
    <location>
        <begin position="381"/>
        <end position="401"/>
    </location>
</feature>
<feature type="transmembrane region" description="Helical" evidence="8">
    <location>
        <begin position="310"/>
        <end position="329"/>
    </location>
</feature>
<proteinExistence type="inferred from homology"/>
<comment type="similarity">
    <text evidence="2">Belongs to the CPA3 antiporters (TC 2.A.63) subunit D family.</text>
</comment>
<reference evidence="10 11" key="1">
    <citation type="submission" date="2013-03" db="EMBL/GenBank/DDBJ databases">
        <title>Salinisphaera hydrothermalis C41B8 Genome Sequencing.</title>
        <authorList>
            <person name="Li C."/>
            <person name="Lai Q."/>
            <person name="Shao Z."/>
        </authorList>
    </citation>
    <scope>NUCLEOTIDE SEQUENCE [LARGE SCALE GENOMIC DNA]</scope>
    <source>
        <strain evidence="10 11">C41B8</strain>
    </source>
</reference>
<feature type="domain" description="NADH:quinone oxidoreductase/Mrp antiporter transmembrane" evidence="9">
    <location>
        <begin position="135"/>
        <end position="428"/>
    </location>
</feature>
<dbReference type="eggNOG" id="COG0651">
    <property type="taxonomic scope" value="Bacteria"/>
</dbReference>
<feature type="transmembrane region" description="Helical" evidence="8">
    <location>
        <begin position="136"/>
        <end position="157"/>
    </location>
</feature>
<dbReference type="Pfam" id="PF00361">
    <property type="entry name" value="Proton_antipo_M"/>
    <property type="match status" value="1"/>
</dbReference>
<evidence type="ECO:0000256" key="5">
    <source>
        <dbReference type="ARBA" id="ARBA00022989"/>
    </source>
</evidence>
<organism evidence="10 11">
    <name type="scientific">Salinisphaera hydrothermalis (strain C41B8)</name>
    <dbReference type="NCBI Taxonomy" id="1304275"/>
    <lineage>
        <taxon>Bacteria</taxon>
        <taxon>Pseudomonadati</taxon>
        <taxon>Pseudomonadota</taxon>
        <taxon>Gammaproteobacteria</taxon>
        <taxon>Salinisphaerales</taxon>
        <taxon>Salinisphaeraceae</taxon>
        <taxon>Salinisphaera</taxon>
    </lineage>
</organism>
<keyword evidence="6 8" id="KW-0472">Membrane</keyword>
<feature type="transmembrane region" description="Helical" evidence="8">
    <location>
        <begin position="34"/>
        <end position="56"/>
    </location>
</feature>
<dbReference type="EMBL" id="APNK01000005">
    <property type="protein sequence ID" value="KEZ78384.1"/>
    <property type="molecule type" value="Genomic_DNA"/>
</dbReference>
<dbReference type="PANTHER" id="PTHR42703:SF1">
    <property type="entry name" value="NA(+)_H(+) ANTIPORTER SUBUNIT D1"/>
    <property type="match status" value="1"/>
</dbReference>
<feature type="transmembrane region" description="Helical" evidence="8">
    <location>
        <begin position="283"/>
        <end position="303"/>
    </location>
</feature>
<feature type="transmembrane region" description="Helical" evidence="8">
    <location>
        <begin position="6"/>
        <end position="27"/>
    </location>
</feature>
<evidence type="ECO:0000313" key="10">
    <source>
        <dbReference type="EMBL" id="KEZ78384.1"/>
    </source>
</evidence>
<evidence type="ECO:0000256" key="8">
    <source>
        <dbReference type="SAM" id="Phobius"/>
    </source>
</evidence>
<evidence type="ECO:0000256" key="4">
    <source>
        <dbReference type="ARBA" id="ARBA00022692"/>
    </source>
</evidence>
<evidence type="ECO:0000256" key="1">
    <source>
        <dbReference type="ARBA" id="ARBA00004651"/>
    </source>
</evidence>
<feature type="transmembrane region" description="Helical" evidence="8">
    <location>
        <begin position="76"/>
        <end position="100"/>
    </location>
</feature>
<evidence type="ECO:0000259" key="9">
    <source>
        <dbReference type="Pfam" id="PF00361"/>
    </source>
</evidence>
<feature type="transmembrane region" description="Helical" evidence="8">
    <location>
        <begin position="112"/>
        <end position="130"/>
    </location>
</feature>
<comment type="subcellular location">
    <subcellularLocation>
        <location evidence="1">Cell membrane</location>
        <topology evidence="1">Multi-pass membrane protein</topology>
    </subcellularLocation>
    <subcellularLocation>
        <location evidence="7">Membrane</location>
        <topology evidence="7">Multi-pass membrane protein</topology>
    </subcellularLocation>
</comment>
<evidence type="ECO:0000256" key="3">
    <source>
        <dbReference type="ARBA" id="ARBA00022475"/>
    </source>
</evidence>
<dbReference type="PRINTS" id="PR01437">
    <property type="entry name" value="NUOXDRDTASE4"/>
</dbReference>
<gene>
    <name evidence="10" type="ORF">C41B8_05763</name>
</gene>
<dbReference type="OrthoDB" id="9768329at2"/>
<accession>A0A084INV0</accession>
<dbReference type="GO" id="GO:0042773">
    <property type="term" value="P:ATP synthesis coupled electron transport"/>
    <property type="evidence" value="ECO:0007669"/>
    <property type="project" value="InterPro"/>
</dbReference>
<keyword evidence="5 8" id="KW-1133">Transmembrane helix</keyword>
<keyword evidence="11" id="KW-1185">Reference proteome</keyword>
<dbReference type="GO" id="GO:0008137">
    <property type="term" value="F:NADH dehydrogenase (ubiquinone) activity"/>
    <property type="evidence" value="ECO:0007669"/>
    <property type="project" value="InterPro"/>
</dbReference>
<sequence>MIAHFVSQFPILVVVVPLLTMPLVVLAHRAFAAWALYLACTWAVFAMACALFARVATHGPIDYAVGGWAPPFGIELVIDSFNAVVLLLVAGMAAINSIYARASLAREIEPERLYLVYALMLACLAGLIGITVTGDAFNLFVFLEISSLSSYALIAMGPKRRALLSSFQYLIMGTVGGTFLLIGVGLAYMMTGTLNMADLATRLPAVFDTRTCQAALAFIVVGLSLKAALFPAHIWLPNAYTYAPSSVTAFIAATSTKVAVYALIRFVFTVFGASYAFEQLPLNQVLLGLSAIAMIAASLAAIFQTDVKRLLAWSSVAQMGYIVTGFALASTAGLSASLVHIVNHGLIKGALFMAVGAMAWRTRTTSINDLAGLGRTMPFTSAAFVVGGLSLIGVPATAGFISKWALLSAILAAGHYLIAALVLIASLLAVIYVGKVVEALYFRPRDAEASNHDAGEAPLAMQIATWALIALNVAIGLHASPELTATGRAAHALIGGGA</sequence>
<name>A0A084INV0_SALHC</name>
<dbReference type="InterPro" id="IPR003918">
    <property type="entry name" value="NADH_UbQ_OxRdtase"/>
</dbReference>
<feature type="transmembrane region" description="Helical" evidence="8">
    <location>
        <begin position="258"/>
        <end position="277"/>
    </location>
</feature>